<dbReference type="SUPFAM" id="SSF81301">
    <property type="entry name" value="Nucleotidyltransferase"/>
    <property type="match status" value="1"/>
</dbReference>
<dbReference type="GO" id="GO:0051575">
    <property type="term" value="F:5'-deoxyribose-5-phosphate lyase activity"/>
    <property type="evidence" value="ECO:0007669"/>
    <property type="project" value="RHEA"/>
</dbReference>
<dbReference type="CDD" id="cd00141">
    <property type="entry name" value="NT_POLXc"/>
    <property type="match status" value="1"/>
</dbReference>
<evidence type="ECO:0000256" key="18">
    <source>
        <dbReference type="ARBA" id="ARBA00044632"/>
    </source>
</evidence>
<evidence type="ECO:0000256" key="13">
    <source>
        <dbReference type="ARBA" id="ARBA00022932"/>
    </source>
</evidence>
<evidence type="ECO:0000256" key="14">
    <source>
        <dbReference type="ARBA" id="ARBA00023053"/>
    </source>
</evidence>
<evidence type="ECO:0000256" key="2">
    <source>
        <dbReference type="ARBA" id="ARBA00004496"/>
    </source>
</evidence>
<evidence type="ECO:0000256" key="8">
    <source>
        <dbReference type="ARBA" id="ARBA00022679"/>
    </source>
</evidence>
<dbReference type="eggNOG" id="COG1387">
    <property type="taxonomic scope" value="Bacteria"/>
</dbReference>
<keyword evidence="13 25" id="KW-0239">DNA-directed DNA polymerase</keyword>
<comment type="function">
    <text evidence="20">Repair polymerase that plays a key role in base-excision repair. During this process, the damaged base is excised by specific DNA glycosylases, the DNA backbone is nicked at the abasic site by an apurinic/apyrimidic (AP) endonuclease, and POLB removes 5'-deoxyribose-phosphate from the preincised AP site acting as a 5'-deoxyribose-phosphate lyase (5'-dRP lyase); through its DNA polymerase activity, it adds one nucleotide to the 3' end of the arising single-nucleotide gap. Conducts 'gap-filling' DNA synthesis in a stepwise distributive fashion rather than in a processive fashion as for other DNA polymerases. It is also able to cleave sugar-phosphate bonds 3' to an intact AP site, acting as an AP lyase.</text>
</comment>
<evidence type="ECO:0000256" key="17">
    <source>
        <dbReference type="ARBA" id="ARBA00035726"/>
    </source>
</evidence>
<dbReference type="GO" id="GO:0042578">
    <property type="term" value="F:phosphoric ester hydrolase activity"/>
    <property type="evidence" value="ECO:0007669"/>
    <property type="project" value="TreeGrafter"/>
</dbReference>
<feature type="domain" description="DNA-directed DNA polymerase X" evidence="24">
    <location>
        <begin position="16"/>
        <end position="326"/>
    </location>
</feature>
<feature type="domain" description="Helix-hairpin-helix DNA-binding motif class 1" evidence="22">
    <location>
        <begin position="135"/>
        <end position="154"/>
    </location>
</feature>
<evidence type="ECO:0000256" key="1">
    <source>
        <dbReference type="ARBA" id="ARBA00001946"/>
    </source>
</evidence>
<dbReference type="InterPro" id="IPR010996">
    <property type="entry name" value="HHH_MUS81"/>
</dbReference>
<dbReference type="HOGENOM" id="CLU_017729_1_0_7"/>
<dbReference type="Pfam" id="PF14520">
    <property type="entry name" value="HHH_5"/>
    <property type="match status" value="1"/>
</dbReference>
<dbReference type="Pfam" id="PF14716">
    <property type="entry name" value="HHH_8"/>
    <property type="match status" value="1"/>
</dbReference>
<dbReference type="STRING" id="502025.Hoch_6605"/>
<dbReference type="InterPro" id="IPR003583">
    <property type="entry name" value="Hlx-hairpin-Hlx_DNA-bd_motif"/>
</dbReference>
<reference evidence="25 26" key="1">
    <citation type="journal article" date="2010" name="Stand. Genomic Sci.">
        <title>Complete genome sequence of Haliangium ochraceum type strain (SMP-2).</title>
        <authorList>
            <consortium name="US DOE Joint Genome Institute (JGI-PGF)"/>
            <person name="Ivanova N."/>
            <person name="Daum C."/>
            <person name="Lang E."/>
            <person name="Abt B."/>
            <person name="Kopitz M."/>
            <person name="Saunders E."/>
            <person name="Lapidus A."/>
            <person name="Lucas S."/>
            <person name="Glavina Del Rio T."/>
            <person name="Nolan M."/>
            <person name="Tice H."/>
            <person name="Copeland A."/>
            <person name="Cheng J.F."/>
            <person name="Chen F."/>
            <person name="Bruce D."/>
            <person name="Goodwin L."/>
            <person name="Pitluck S."/>
            <person name="Mavromatis K."/>
            <person name="Pati A."/>
            <person name="Mikhailova N."/>
            <person name="Chen A."/>
            <person name="Palaniappan K."/>
            <person name="Land M."/>
            <person name="Hauser L."/>
            <person name="Chang Y.J."/>
            <person name="Jeffries C.D."/>
            <person name="Detter J.C."/>
            <person name="Brettin T."/>
            <person name="Rohde M."/>
            <person name="Goker M."/>
            <person name="Bristow J."/>
            <person name="Markowitz V."/>
            <person name="Eisen J.A."/>
            <person name="Hugenholtz P."/>
            <person name="Kyrpides N.C."/>
            <person name="Klenk H.P."/>
        </authorList>
    </citation>
    <scope>NUCLEOTIDE SEQUENCE [LARGE SCALE GENOMIC DNA]</scope>
    <source>
        <strain evidence="26">DSM 14365 / CIP 107738 / JCM 11303 / AJ 13395 / SMP-2</strain>
    </source>
</reference>
<dbReference type="SMART" id="SM00481">
    <property type="entry name" value="POLIIIAc"/>
    <property type="match status" value="1"/>
</dbReference>
<dbReference type="InterPro" id="IPR037160">
    <property type="entry name" value="DNA_Pol_thumb_sf"/>
</dbReference>
<keyword evidence="11" id="KW-0227">DNA damage</keyword>
<evidence type="ECO:0000256" key="21">
    <source>
        <dbReference type="ARBA" id="ARBA00049244"/>
    </source>
</evidence>
<evidence type="ECO:0000256" key="19">
    <source>
        <dbReference type="ARBA" id="ARBA00044678"/>
    </source>
</evidence>
<evidence type="ECO:0000256" key="16">
    <source>
        <dbReference type="ARBA" id="ARBA00035717"/>
    </source>
</evidence>
<dbReference type="PRINTS" id="PR00870">
    <property type="entry name" value="DNAPOLXBETA"/>
</dbReference>
<keyword evidence="8 25" id="KW-0808">Transferase</keyword>
<dbReference type="InterPro" id="IPR047967">
    <property type="entry name" value="PolX_PHP"/>
</dbReference>
<dbReference type="EMBL" id="CP001804">
    <property type="protein sequence ID" value="ACY19071.1"/>
    <property type="molecule type" value="Genomic_DNA"/>
</dbReference>
<dbReference type="InterPro" id="IPR004013">
    <property type="entry name" value="PHP_dom"/>
</dbReference>
<dbReference type="Gene3D" id="1.10.150.20">
    <property type="entry name" value="5' to 3' exonuclease, C-terminal subdomain"/>
    <property type="match status" value="1"/>
</dbReference>
<organism evidence="25 26">
    <name type="scientific">Haliangium ochraceum (strain DSM 14365 / JCM 11303 / SMP-2)</name>
    <dbReference type="NCBI Taxonomy" id="502025"/>
    <lineage>
        <taxon>Bacteria</taxon>
        <taxon>Pseudomonadati</taxon>
        <taxon>Myxococcota</taxon>
        <taxon>Polyangia</taxon>
        <taxon>Haliangiales</taxon>
        <taxon>Kofleriaceae</taxon>
        <taxon>Haliangium</taxon>
    </lineage>
</organism>
<keyword evidence="14" id="KW-0915">Sodium</keyword>
<dbReference type="PANTHER" id="PTHR36928">
    <property type="entry name" value="PHOSPHATASE YCDX-RELATED"/>
    <property type="match status" value="1"/>
</dbReference>
<dbReference type="GO" id="GO:0005829">
    <property type="term" value="C:cytosol"/>
    <property type="evidence" value="ECO:0007669"/>
    <property type="project" value="TreeGrafter"/>
</dbReference>
<keyword evidence="12" id="KW-0832">Ubl conjugation</keyword>
<dbReference type="InterPro" id="IPR050243">
    <property type="entry name" value="PHP_phosphatase"/>
</dbReference>
<dbReference type="InterPro" id="IPR003141">
    <property type="entry name" value="Pol/His_phosphatase_N"/>
</dbReference>
<keyword evidence="15" id="KW-0234">DNA repair</keyword>
<keyword evidence="7" id="KW-0237">DNA synthesis</keyword>
<dbReference type="EC" id="4.2.99.18" evidence="4"/>
<dbReference type="InterPro" id="IPR002054">
    <property type="entry name" value="DNA-dir_DNA_pol_X"/>
</dbReference>
<dbReference type="InterPro" id="IPR027421">
    <property type="entry name" value="DNA_pol_lamdba_lyase_dom_sf"/>
</dbReference>
<dbReference type="EC" id="2.7.7.7" evidence="3"/>
<dbReference type="PIRSF" id="PIRSF005047">
    <property type="entry name" value="UCP005047_YshC"/>
    <property type="match status" value="1"/>
</dbReference>
<evidence type="ECO:0000256" key="4">
    <source>
        <dbReference type="ARBA" id="ARBA00012720"/>
    </source>
</evidence>
<dbReference type="Gene3D" id="3.20.20.140">
    <property type="entry name" value="Metal-dependent hydrolases"/>
    <property type="match status" value="1"/>
</dbReference>
<dbReference type="GO" id="GO:0003887">
    <property type="term" value="F:DNA-directed DNA polymerase activity"/>
    <property type="evidence" value="ECO:0007669"/>
    <property type="project" value="UniProtKB-KW"/>
</dbReference>
<keyword evidence="10" id="KW-0235">DNA replication</keyword>
<name>D0LRS9_HALO1</name>
<protein>
    <recommendedName>
        <fullName evidence="5">DNA polymerase beta</fullName>
        <ecNumber evidence="3">2.7.7.7</ecNumber>
        <ecNumber evidence="4">4.2.99.18</ecNumber>
    </recommendedName>
    <alternativeName>
        <fullName evidence="16">5'-deoxyribose-phosphate lyase</fullName>
    </alternativeName>
    <alternativeName>
        <fullName evidence="17">AP lyase</fullName>
    </alternativeName>
</protein>
<keyword evidence="6" id="KW-0488">Methylation</keyword>
<evidence type="ECO:0000256" key="11">
    <source>
        <dbReference type="ARBA" id="ARBA00022763"/>
    </source>
</evidence>
<dbReference type="GO" id="GO:0003677">
    <property type="term" value="F:DNA binding"/>
    <property type="evidence" value="ECO:0007669"/>
    <property type="project" value="InterPro"/>
</dbReference>
<comment type="subcellular location">
    <subcellularLocation>
        <location evidence="2">Cytoplasm</location>
    </subcellularLocation>
</comment>
<dbReference type="Gene3D" id="3.30.210.10">
    <property type="entry name" value="DNA polymerase, thumb domain"/>
    <property type="match status" value="1"/>
</dbReference>
<comment type="catalytic activity">
    <reaction evidence="19">
        <text>a 5'-end 2'-deoxyribose-2'-deoxyribonucleotide-DNA = (2E,4S)-4-hydroxypenten-2-al-5-phosphate + a 5'-end 5'-phospho-2'-deoxyribonucleoside-DNA + H(+)</text>
        <dbReference type="Rhea" id="RHEA:76255"/>
        <dbReference type="Rhea" id="RHEA-COMP:13180"/>
        <dbReference type="Rhea" id="RHEA-COMP:18657"/>
        <dbReference type="ChEBI" id="CHEBI:15378"/>
        <dbReference type="ChEBI" id="CHEBI:136412"/>
        <dbReference type="ChEBI" id="CHEBI:195194"/>
        <dbReference type="ChEBI" id="CHEBI:195195"/>
    </reaction>
</comment>
<dbReference type="Pfam" id="PF14791">
    <property type="entry name" value="DNA_pol_B_thumb"/>
    <property type="match status" value="1"/>
</dbReference>
<dbReference type="Proteomes" id="UP000001880">
    <property type="component" value="Chromosome"/>
</dbReference>
<dbReference type="PANTHER" id="PTHR36928:SF1">
    <property type="entry name" value="PHOSPHATASE YCDX-RELATED"/>
    <property type="match status" value="1"/>
</dbReference>
<feature type="domain" description="Helix-hairpin-helix DNA-binding motif class 1" evidence="22">
    <location>
        <begin position="60"/>
        <end position="79"/>
    </location>
</feature>
<evidence type="ECO:0000313" key="26">
    <source>
        <dbReference type="Proteomes" id="UP000001880"/>
    </source>
</evidence>
<evidence type="ECO:0000256" key="7">
    <source>
        <dbReference type="ARBA" id="ARBA00022634"/>
    </source>
</evidence>
<evidence type="ECO:0000256" key="20">
    <source>
        <dbReference type="ARBA" id="ARBA00045548"/>
    </source>
</evidence>
<keyword evidence="9 25" id="KW-0548">Nucleotidyltransferase</keyword>
<feature type="domain" description="Polymerase/histidinol phosphatase N-terminal" evidence="23">
    <location>
        <begin position="350"/>
        <end position="429"/>
    </location>
</feature>
<dbReference type="SMART" id="SM00278">
    <property type="entry name" value="HhH1"/>
    <property type="match status" value="3"/>
</dbReference>
<dbReference type="SUPFAM" id="SSF47802">
    <property type="entry name" value="DNA polymerase beta, N-terminal domain-like"/>
    <property type="match status" value="1"/>
</dbReference>
<dbReference type="Pfam" id="PF02811">
    <property type="entry name" value="PHP"/>
    <property type="match status" value="1"/>
</dbReference>
<dbReference type="KEGG" id="hoh:Hoch_6605"/>
<dbReference type="SMART" id="SM00483">
    <property type="entry name" value="POLXc"/>
    <property type="match status" value="1"/>
</dbReference>
<dbReference type="InterPro" id="IPR002008">
    <property type="entry name" value="DNA_pol_X_beta-like"/>
</dbReference>
<evidence type="ECO:0000259" key="22">
    <source>
        <dbReference type="SMART" id="SM00278"/>
    </source>
</evidence>
<evidence type="ECO:0000256" key="12">
    <source>
        <dbReference type="ARBA" id="ARBA00022843"/>
    </source>
</evidence>
<dbReference type="InterPro" id="IPR016195">
    <property type="entry name" value="Pol/histidinol_Pase-like"/>
</dbReference>
<dbReference type="GO" id="GO:0008270">
    <property type="term" value="F:zinc ion binding"/>
    <property type="evidence" value="ECO:0007669"/>
    <property type="project" value="TreeGrafter"/>
</dbReference>
<comment type="catalytic activity">
    <reaction evidence="21">
        <text>DNA(n) + a 2'-deoxyribonucleoside 5'-triphosphate = DNA(n+1) + diphosphate</text>
        <dbReference type="Rhea" id="RHEA:22508"/>
        <dbReference type="Rhea" id="RHEA-COMP:17339"/>
        <dbReference type="Rhea" id="RHEA-COMP:17340"/>
        <dbReference type="ChEBI" id="CHEBI:33019"/>
        <dbReference type="ChEBI" id="CHEBI:61560"/>
        <dbReference type="ChEBI" id="CHEBI:173112"/>
        <dbReference type="EC" id="2.7.7.7"/>
    </reaction>
</comment>
<comment type="catalytic activity">
    <reaction evidence="18">
        <text>2'-deoxyribonucleotide-(2'-deoxyribose 5'-phosphate)-2'-deoxyribonucleotide-DNA = a 3'-end 2'-deoxyribonucleotide-(2,3-dehydro-2,3-deoxyribose 5'-phosphate)-DNA + a 5'-end 5'-phospho-2'-deoxyribonucleoside-DNA + H(+)</text>
        <dbReference type="Rhea" id="RHEA:66592"/>
        <dbReference type="Rhea" id="RHEA-COMP:13180"/>
        <dbReference type="Rhea" id="RHEA-COMP:16897"/>
        <dbReference type="Rhea" id="RHEA-COMP:17067"/>
        <dbReference type="ChEBI" id="CHEBI:15378"/>
        <dbReference type="ChEBI" id="CHEBI:136412"/>
        <dbReference type="ChEBI" id="CHEBI:157695"/>
        <dbReference type="ChEBI" id="CHEBI:167181"/>
        <dbReference type="EC" id="4.2.99.18"/>
    </reaction>
</comment>
<evidence type="ECO:0000259" key="23">
    <source>
        <dbReference type="SMART" id="SM00481"/>
    </source>
</evidence>
<feature type="domain" description="Helix-hairpin-helix DNA-binding motif class 1" evidence="22">
    <location>
        <begin position="100"/>
        <end position="119"/>
    </location>
</feature>
<evidence type="ECO:0000256" key="6">
    <source>
        <dbReference type="ARBA" id="ARBA00022481"/>
    </source>
</evidence>
<comment type="cofactor">
    <cofactor evidence="1">
        <name>Mg(2+)</name>
        <dbReference type="ChEBI" id="CHEBI:18420"/>
    </cofactor>
</comment>
<evidence type="ECO:0000256" key="9">
    <source>
        <dbReference type="ARBA" id="ARBA00022695"/>
    </source>
</evidence>
<evidence type="ECO:0000256" key="10">
    <source>
        <dbReference type="ARBA" id="ARBA00022705"/>
    </source>
</evidence>
<accession>D0LRS9</accession>
<evidence type="ECO:0000256" key="15">
    <source>
        <dbReference type="ARBA" id="ARBA00023204"/>
    </source>
</evidence>
<keyword evidence="26" id="KW-1185">Reference proteome</keyword>
<dbReference type="InterPro" id="IPR029398">
    <property type="entry name" value="PolB_thumb"/>
</dbReference>
<dbReference type="InterPro" id="IPR022311">
    <property type="entry name" value="PolX-like"/>
</dbReference>
<dbReference type="AlphaFoldDB" id="D0LRS9"/>
<evidence type="ECO:0000313" key="25">
    <source>
        <dbReference type="EMBL" id="ACY19071.1"/>
    </source>
</evidence>
<gene>
    <name evidence="25" type="ordered locus">Hoch_6605</name>
</gene>
<dbReference type="CDD" id="cd07436">
    <property type="entry name" value="PHP_PolX"/>
    <property type="match status" value="1"/>
</dbReference>
<dbReference type="Gene3D" id="3.30.460.10">
    <property type="entry name" value="Beta Polymerase, domain 2"/>
    <property type="match status" value="1"/>
</dbReference>
<dbReference type="NCBIfam" id="NF006375">
    <property type="entry name" value="PRK08609.1"/>
    <property type="match status" value="1"/>
</dbReference>
<dbReference type="eggNOG" id="COG1796">
    <property type="taxonomic scope" value="Bacteria"/>
</dbReference>
<dbReference type="GO" id="GO:0140078">
    <property type="term" value="F:class I DNA-(apurinic or apyrimidinic site) endonuclease activity"/>
    <property type="evidence" value="ECO:0007669"/>
    <property type="project" value="UniProtKB-EC"/>
</dbReference>
<evidence type="ECO:0000259" key="24">
    <source>
        <dbReference type="SMART" id="SM00483"/>
    </source>
</evidence>
<dbReference type="InterPro" id="IPR043519">
    <property type="entry name" value="NT_sf"/>
</dbReference>
<evidence type="ECO:0000256" key="5">
    <source>
        <dbReference type="ARBA" id="ARBA00020020"/>
    </source>
</evidence>
<sequence>MLYNGAMAGERDDVVEHLRELVQLTVLDEQNPQSFRARAYESAIQGLSSHGDEIAQMSVRELKAIDGVGASTAAKIRELLDTGAIDKLEKLRAKYPPAFVELSRIPGLGPKTLMRLRGELDVHSVDDLRKALEAKKLRTLSGFGAKSEDNLRRAIERLGMSGKDRRTPIADALPIAQRITAALEALPEVERVSYCGSLRRFRETIGDIDIVVAAGDSAPVMEAFVALNVVAEVLARGDTKTSVLTREGLQIDLRVVAPAAFGAAILYFTGSRNHNIKLRQRALQRGATLNEYGLSDSDSGEVLASESEEAIYEALSLPWIPPPMREDSGEIEGAAAGTLPELVQLSDVLGDLHVHTALSGDGRSPLGDIVEAASGRGYGYLAITDHGEDLAINGVTRAQLRSQREELDRLGERYPDMRLLQGCELNIGPEGGLDYDLDFRMQLDWCVAAVHSHFDLDQATQTKRIIAAMEDPSVHAIAHLTGRRIGRRPGIELDIDAVLEAAAETGTAIEINSALGRLDVSADVLRRAQDPRVLFLIDTDAHHVSELERMAAGCQQATRGWVPRERVLNTWTREAFLDWVRARRER</sequence>
<proteinExistence type="predicted"/>
<evidence type="ECO:0000256" key="3">
    <source>
        <dbReference type="ARBA" id="ARBA00012417"/>
    </source>
</evidence>
<dbReference type="GO" id="GO:0006281">
    <property type="term" value="P:DNA repair"/>
    <property type="evidence" value="ECO:0007669"/>
    <property type="project" value="UniProtKB-KW"/>
</dbReference>
<dbReference type="SUPFAM" id="SSF89550">
    <property type="entry name" value="PHP domain-like"/>
    <property type="match status" value="1"/>
</dbReference>
<dbReference type="Gene3D" id="1.10.150.110">
    <property type="entry name" value="DNA polymerase beta, N-terminal domain-like"/>
    <property type="match status" value="1"/>
</dbReference>